<reference evidence="11 12" key="1">
    <citation type="submission" date="2019-02" db="EMBL/GenBank/DDBJ databases">
        <title>WGS of Pseudoxanthomonas species novum from clinical isolates.</title>
        <authorList>
            <person name="Bernier A.-M."/>
            <person name="Bernard K."/>
            <person name="Vachon A."/>
        </authorList>
    </citation>
    <scope>NUCLEOTIDE SEQUENCE [LARGE SCALE GENOMIC DNA]</scope>
    <source>
        <strain evidence="11 12">NML171200</strain>
    </source>
</reference>
<dbReference type="SUPFAM" id="SSF69618">
    <property type="entry name" value="HemD-like"/>
    <property type="match status" value="1"/>
</dbReference>
<evidence type="ECO:0000256" key="3">
    <source>
        <dbReference type="ARBA" id="ARBA00013109"/>
    </source>
</evidence>
<protein>
    <recommendedName>
        <fullName evidence="7 9">Uroporphyrinogen-III synthase</fullName>
        <ecNumber evidence="3 9">4.2.1.75</ecNumber>
    </recommendedName>
</protein>
<comment type="catalytic activity">
    <reaction evidence="8 9">
        <text>hydroxymethylbilane = uroporphyrinogen III + H2O</text>
        <dbReference type="Rhea" id="RHEA:18965"/>
        <dbReference type="ChEBI" id="CHEBI:15377"/>
        <dbReference type="ChEBI" id="CHEBI:57308"/>
        <dbReference type="ChEBI" id="CHEBI:57845"/>
        <dbReference type="EC" id="4.2.1.75"/>
    </reaction>
</comment>
<evidence type="ECO:0000256" key="1">
    <source>
        <dbReference type="ARBA" id="ARBA00004772"/>
    </source>
</evidence>
<dbReference type="GO" id="GO:0006780">
    <property type="term" value="P:uroporphyrinogen III biosynthetic process"/>
    <property type="evidence" value="ECO:0007669"/>
    <property type="project" value="UniProtKB-UniRule"/>
</dbReference>
<evidence type="ECO:0000256" key="5">
    <source>
        <dbReference type="ARBA" id="ARBA00023244"/>
    </source>
</evidence>
<dbReference type="EC" id="4.2.1.75" evidence="3 9"/>
<dbReference type="InterPro" id="IPR036108">
    <property type="entry name" value="4pyrrol_syn_uPrphyn_synt_sf"/>
</dbReference>
<dbReference type="Proteomes" id="UP000292627">
    <property type="component" value="Unassembled WGS sequence"/>
</dbReference>
<evidence type="ECO:0000256" key="4">
    <source>
        <dbReference type="ARBA" id="ARBA00023239"/>
    </source>
</evidence>
<accession>A0A4Q8L5J3</accession>
<dbReference type="UniPathway" id="UPA00251">
    <property type="reaction ID" value="UER00320"/>
</dbReference>
<dbReference type="PANTHER" id="PTHR38042:SF1">
    <property type="entry name" value="UROPORPHYRINOGEN-III SYNTHASE, CHLOROPLASTIC"/>
    <property type="match status" value="1"/>
</dbReference>
<dbReference type="GO" id="GO:0004852">
    <property type="term" value="F:uroporphyrinogen-III synthase activity"/>
    <property type="evidence" value="ECO:0007669"/>
    <property type="project" value="UniProtKB-UniRule"/>
</dbReference>
<dbReference type="GO" id="GO:0006782">
    <property type="term" value="P:protoporphyrinogen IX biosynthetic process"/>
    <property type="evidence" value="ECO:0007669"/>
    <property type="project" value="UniProtKB-UniRule"/>
</dbReference>
<dbReference type="RefSeq" id="WP_130552825.1">
    <property type="nucleotide sequence ID" value="NZ_SHMC01000009.1"/>
</dbReference>
<dbReference type="InterPro" id="IPR003754">
    <property type="entry name" value="4pyrrol_synth_uPrphyn_synth"/>
</dbReference>
<organism evidence="11 12">
    <name type="scientific">Pseudoxanthomonas winnipegensis</name>
    <dbReference type="NCBI Taxonomy" id="2480810"/>
    <lineage>
        <taxon>Bacteria</taxon>
        <taxon>Pseudomonadati</taxon>
        <taxon>Pseudomonadota</taxon>
        <taxon>Gammaproteobacteria</taxon>
        <taxon>Lysobacterales</taxon>
        <taxon>Lysobacteraceae</taxon>
        <taxon>Pseudoxanthomonas</taxon>
    </lineage>
</organism>
<dbReference type="AlphaFoldDB" id="A0A4Q8L5J3"/>
<sequence length="255" mass="26328">MGQGKARAWYVISLRPQGGHAALRRAAARVGAGVIALSPWSLVAREDDEARQAWEAARACEVVVFTSPAAVRFAHALAPIGAGPGQILIGTGGGTRAALARLGLAALAPSRMDSEGLLDLPALATLARRPVGLVTAPQGRGTLAPALQARGARLHLAEVYQRQPVPLSARAIARLDALQAPACVLVTSGGALREVFERLPARSAAALRAQPAIVASARLAGLALQAGFERVLQAEGPRPAQLLATAQAMYSHRLG</sequence>
<evidence type="ECO:0000256" key="8">
    <source>
        <dbReference type="ARBA" id="ARBA00048617"/>
    </source>
</evidence>
<comment type="similarity">
    <text evidence="2 9">Belongs to the uroporphyrinogen-III synthase family.</text>
</comment>
<evidence type="ECO:0000256" key="9">
    <source>
        <dbReference type="RuleBase" id="RU366031"/>
    </source>
</evidence>
<feature type="domain" description="Tetrapyrrole biosynthesis uroporphyrinogen III synthase" evidence="10">
    <location>
        <begin position="23"/>
        <end position="243"/>
    </location>
</feature>
<keyword evidence="4 9" id="KW-0456">Lyase</keyword>
<evidence type="ECO:0000256" key="6">
    <source>
        <dbReference type="ARBA" id="ARBA00037589"/>
    </source>
</evidence>
<dbReference type="EMBL" id="SHMC01000009">
    <property type="protein sequence ID" value="TAA21384.1"/>
    <property type="molecule type" value="Genomic_DNA"/>
</dbReference>
<evidence type="ECO:0000256" key="7">
    <source>
        <dbReference type="ARBA" id="ARBA00040167"/>
    </source>
</evidence>
<dbReference type="Gene3D" id="3.40.50.10090">
    <property type="match status" value="2"/>
</dbReference>
<dbReference type="InterPro" id="IPR039793">
    <property type="entry name" value="UROS/Hem4"/>
</dbReference>
<evidence type="ECO:0000313" key="11">
    <source>
        <dbReference type="EMBL" id="TAA21384.1"/>
    </source>
</evidence>
<evidence type="ECO:0000259" key="10">
    <source>
        <dbReference type="Pfam" id="PF02602"/>
    </source>
</evidence>
<dbReference type="PANTHER" id="PTHR38042">
    <property type="entry name" value="UROPORPHYRINOGEN-III SYNTHASE, CHLOROPLASTIC"/>
    <property type="match status" value="1"/>
</dbReference>
<dbReference type="OrthoDB" id="9787650at2"/>
<comment type="caution">
    <text evidence="11">The sequence shown here is derived from an EMBL/GenBank/DDBJ whole genome shotgun (WGS) entry which is preliminary data.</text>
</comment>
<proteinExistence type="inferred from homology"/>
<comment type="pathway">
    <text evidence="1 9">Porphyrin-containing compound metabolism; protoporphyrin-IX biosynthesis; coproporphyrinogen-III from 5-aminolevulinate: step 3/4.</text>
</comment>
<dbReference type="CDD" id="cd06578">
    <property type="entry name" value="HemD"/>
    <property type="match status" value="1"/>
</dbReference>
<gene>
    <name evidence="11" type="ORF">EA660_17945</name>
</gene>
<evidence type="ECO:0000313" key="12">
    <source>
        <dbReference type="Proteomes" id="UP000292627"/>
    </source>
</evidence>
<evidence type="ECO:0000256" key="2">
    <source>
        <dbReference type="ARBA" id="ARBA00008133"/>
    </source>
</evidence>
<name>A0A4Q8L5J3_9GAMM</name>
<comment type="function">
    <text evidence="6 9">Catalyzes cyclization of the linear tetrapyrrole, hydroxymethylbilane, to the macrocyclic uroporphyrinogen III.</text>
</comment>
<dbReference type="Pfam" id="PF02602">
    <property type="entry name" value="HEM4"/>
    <property type="match status" value="1"/>
</dbReference>
<keyword evidence="5 9" id="KW-0627">Porphyrin biosynthesis</keyword>